<gene>
    <name evidence="3" type="ORF">M3P21_13930</name>
</gene>
<evidence type="ECO:0000313" key="4">
    <source>
        <dbReference type="Proteomes" id="UP001203880"/>
    </source>
</evidence>
<dbReference type="InterPro" id="IPR010753">
    <property type="entry name" value="DUF1330"/>
</dbReference>
<evidence type="ECO:0000256" key="1">
    <source>
        <dbReference type="SAM" id="MobiDB-lite"/>
    </source>
</evidence>
<evidence type="ECO:0000313" key="3">
    <source>
        <dbReference type="EMBL" id="MCL6284631.1"/>
    </source>
</evidence>
<proteinExistence type="predicted"/>
<dbReference type="Pfam" id="PF07045">
    <property type="entry name" value="DUF1330"/>
    <property type="match status" value="1"/>
</dbReference>
<protein>
    <submittedName>
        <fullName evidence="3">DUF1330 domain-containing protein</fullName>
    </submittedName>
</protein>
<feature type="region of interest" description="Disordered" evidence="1">
    <location>
        <begin position="79"/>
        <end position="116"/>
    </location>
</feature>
<name>A0ABT0Q461_9RHOB</name>
<keyword evidence="4" id="KW-1185">Reference proteome</keyword>
<dbReference type="Proteomes" id="UP001203880">
    <property type="component" value="Unassembled WGS sequence"/>
</dbReference>
<dbReference type="Gene3D" id="3.30.70.100">
    <property type="match status" value="1"/>
</dbReference>
<reference evidence="3" key="1">
    <citation type="submission" date="2022-05" db="EMBL/GenBank/DDBJ databases">
        <authorList>
            <person name="Park J.-S."/>
        </authorList>
    </citation>
    <scope>NUCLEOTIDE SEQUENCE</scope>
    <source>
        <strain evidence="3">2012CJ41-6</strain>
    </source>
</reference>
<accession>A0ABT0Q461</accession>
<feature type="compositionally biased region" description="Basic and acidic residues" evidence="1">
    <location>
        <begin position="107"/>
        <end position="116"/>
    </location>
</feature>
<dbReference type="SUPFAM" id="SSF54909">
    <property type="entry name" value="Dimeric alpha+beta barrel"/>
    <property type="match status" value="1"/>
</dbReference>
<evidence type="ECO:0000259" key="2">
    <source>
        <dbReference type="Pfam" id="PF07045"/>
    </source>
</evidence>
<sequence>MFRQCYPIPIRPKDRTYGFLLRSRRAPATEDGTLGYIGPANEKETEYGGGYLARTASHEQLEGGDQPSSLRIVIESPTREAAAGFTNEPRDAPHLQARTAGSNSPHFRIEGKDDLA</sequence>
<feature type="domain" description="DUF1330" evidence="2">
    <location>
        <begin position="36"/>
        <end position="106"/>
    </location>
</feature>
<organism evidence="3 4">
    <name type="scientific">Ruegeria spongiae</name>
    <dbReference type="NCBI Taxonomy" id="2942209"/>
    <lineage>
        <taxon>Bacteria</taxon>
        <taxon>Pseudomonadati</taxon>
        <taxon>Pseudomonadota</taxon>
        <taxon>Alphaproteobacteria</taxon>
        <taxon>Rhodobacterales</taxon>
        <taxon>Roseobacteraceae</taxon>
        <taxon>Ruegeria</taxon>
    </lineage>
</organism>
<comment type="caution">
    <text evidence="3">The sequence shown here is derived from an EMBL/GenBank/DDBJ whole genome shotgun (WGS) entry which is preliminary data.</text>
</comment>
<dbReference type="InterPro" id="IPR011008">
    <property type="entry name" value="Dimeric_a/b-barrel"/>
</dbReference>
<dbReference type="EMBL" id="JAMFMB010000017">
    <property type="protein sequence ID" value="MCL6284631.1"/>
    <property type="molecule type" value="Genomic_DNA"/>
</dbReference>
<dbReference type="RefSeq" id="WP_249710732.1">
    <property type="nucleotide sequence ID" value="NZ_JAMFMB010000017.1"/>
</dbReference>